<keyword evidence="10" id="KW-1185">Reference proteome</keyword>
<dbReference type="PROSITE" id="PS51257">
    <property type="entry name" value="PROKAR_LIPOPROTEIN"/>
    <property type="match status" value="1"/>
</dbReference>
<dbReference type="CDD" id="cd08977">
    <property type="entry name" value="SusD"/>
    <property type="match status" value="1"/>
</dbReference>
<feature type="signal peptide" evidence="6">
    <location>
        <begin position="1"/>
        <end position="22"/>
    </location>
</feature>
<dbReference type="Gene3D" id="1.25.40.900">
    <property type="match status" value="1"/>
</dbReference>
<dbReference type="EMBL" id="JABBGC010000004">
    <property type="protein sequence ID" value="NML41317.1"/>
    <property type="molecule type" value="Genomic_DNA"/>
</dbReference>
<evidence type="ECO:0000256" key="5">
    <source>
        <dbReference type="ARBA" id="ARBA00023237"/>
    </source>
</evidence>
<dbReference type="InterPro" id="IPR011990">
    <property type="entry name" value="TPR-like_helical_dom_sf"/>
</dbReference>
<sequence>MKKNNKYIWLPLLMAATTLISACGKQFLDEQPPTSVSVEKGILTDTDMMESLAGLYRNLDNYFLFGRNAVVFGDLLADNVYLSSTNSSRLLTQYSYTFIVSSPDARLLWSQSYYSILQANRIIGARINVNNNVNQLKGEAYTIRALCYLNLVNWFATPYTVKPTSDGVPLVTLSTDVGGAFIKPARNTVAEVYDQIISDLDSAYKIMPDATPSIHTTSSNFIAKQAVKALQARAYLYKADYDKARDAALLVVKNGGYTLAADANSFNAYWASSAARTDKLETIFELNNSAAANNGPEGMDYMYSRNGLGDLLATDDTYALYTATDKRRTLIIDSLRGGYQAYIVNKYQNANKTDKDEVKLLRYAEVLLTLAESYARLGDEANALLYLNKVAQNRDAALTAYTYSGTALTDAIIRERRKELAFEGLRFFDLTRTNADINRQNMGVKGYTSYPTVKTTDFRRLQPIPEVETGANPNIKQNPGY</sequence>
<dbReference type="Pfam" id="PF07980">
    <property type="entry name" value="SusD_RagB"/>
    <property type="match status" value="1"/>
</dbReference>
<comment type="similarity">
    <text evidence="2">Belongs to the SusD family.</text>
</comment>
<evidence type="ECO:0000256" key="1">
    <source>
        <dbReference type="ARBA" id="ARBA00004442"/>
    </source>
</evidence>
<dbReference type="GO" id="GO:0009279">
    <property type="term" value="C:cell outer membrane"/>
    <property type="evidence" value="ECO:0007669"/>
    <property type="project" value="UniProtKB-SubCell"/>
</dbReference>
<keyword evidence="5" id="KW-0998">Cell outer membrane</keyword>
<dbReference type="RefSeq" id="WP_169228404.1">
    <property type="nucleotide sequence ID" value="NZ_JABBGC010000004.1"/>
</dbReference>
<dbReference type="InterPro" id="IPR033985">
    <property type="entry name" value="SusD-like_N"/>
</dbReference>
<comment type="subcellular location">
    <subcellularLocation>
        <location evidence="1">Cell outer membrane</location>
    </subcellularLocation>
</comment>
<dbReference type="InterPro" id="IPR012944">
    <property type="entry name" value="SusD_RagB_dom"/>
</dbReference>
<dbReference type="Gene3D" id="1.25.40.390">
    <property type="match status" value="1"/>
</dbReference>
<evidence type="ECO:0000256" key="3">
    <source>
        <dbReference type="ARBA" id="ARBA00022729"/>
    </source>
</evidence>
<proteinExistence type="inferred from homology"/>
<evidence type="ECO:0000259" key="8">
    <source>
        <dbReference type="Pfam" id="PF14322"/>
    </source>
</evidence>
<dbReference type="Gene3D" id="2.20.20.130">
    <property type="match status" value="1"/>
</dbReference>
<evidence type="ECO:0000256" key="4">
    <source>
        <dbReference type="ARBA" id="ARBA00023136"/>
    </source>
</evidence>
<comment type="caution">
    <text evidence="9">The sequence shown here is derived from an EMBL/GenBank/DDBJ whole genome shotgun (WGS) entry which is preliminary data.</text>
</comment>
<accession>A0A848GTD3</accession>
<dbReference type="Proteomes" id="UP000583266">
    <property type="component" value="Unassembled WGS sequence"/>
</dbReference>
<evidence type="ECO:0000259" key="7">
    <source>
        <dbReference type="Pfam" id="PF07980"/>
    </source>
</evidence>
<evidence type="ECO:0000313" key="9">
    <source>
        <dbReference type="EMBL" id="NML41317.1"/>
    </source>
</evidence>
<keyword evidence="3 6" id="KW-0732">Signal</keyword>
<feature type="domain" description="SusD-like N-terminal" evidence="8">
    <location>
        <begin position="27"/>
        <end position="236"/>
    </location>
</feature>
<reference evidence="9 10" key="1">
    <citation type="submission" date="2020-04" db="EMBL/GenBank/DDBJ databases">
        <title>Chitinophaga sp. G-6-1-13 sp. nov., isolated from soil.</title>
        <authorList>
            <person name="Dahal R.H."/>
            <person name="Chaudhary D.K."/>
        </authorList>
    </citation>
    <scope>NUCLEOTIDE SEQUENCE [LARGE SCALE GENOMIC DNA]</scope>
    <source>
        <strain evidence="9 10">G-6-1-13</strain>
    </source>
</reference>
<gene>
    <name evidence="9" type="ORF">HHL17_29255</name>
</gene>
<organism evidence="9 10">
    <name type="scientific">Chitinophaga fulva</name>
    <dbReference type="NCBI Taxonomy" id="2728842"/>
    <lineage>
        <taxon>Bacteria</taxon>
        <taxon>Pseudomonadati</taxon>
        <taxon>Bacteroidota</taxon>
        <taxon>Chitinophagia</taxon>
        <taxon>Chitinophagales</taxon>
        <taxon>Chitinophagaceae</taxon>
        <taxon>Chitinophaga</taxon>
    </lineage>
</organism>
<dbReference type="Pfam" id="PF14322">
    <property type="entry name" value="SusD-like_3"/>
    <property type="match status" value="1"/>
</dbReference>
<name>A0A848GTD3_9BACT</name>
<dbReference type="SUPFAM" id="SSF48452">
    <property type="entry name" value="TPR-like"/>
    <property type="match status" value="1"/>
</dbReference>
<feature type="domain" description="RagB/SusD" evidence="7">
    <location>
        <begin position="345"/>
        <end position="481"/>
    </location>
</feature>
<protein>
    <submittedName>
        <fullName evidence="9">RagB/SusD family nutrient uptake outer membrane protein</fullName>
    </submittedName>
</protein>
<feature type="chain" id="PRO_5032687142" evidence="6">
    <location>
        <begin position="23"/>
        <end position="481"/>
    </location>
</feature>
<evidence type="ECO:0000256" key="6">
    <source>
        <dbReference type="SAM" id="SignalP"/>
    </source>
</evidence>
<dbReference type="AlphaFoldDB" id="A0A848GTD3"/>
<evidence type="ECO:0000256" key="2">
    <source>
        <dbReference type="ARBA" id="ARBA00006275"/>
    </source>
</evidence>
<keyword evidence="4" id="KW-0472">Membrane</keyword>
<evidence type="ECO:0000313" key="10">
    <source>
        <dbReference type="Proteomes" id="UP000583266"/>
    </source>
</evidence>